<sequence>MDLHLPNSNVDGLAELVYYDTFRLMNLWRKSTEATPRLKKAPKNREKNSPINLQCQKSFKLTVQMLRNLPMARLSPSSYFRLTVVAGPGHPLDEFDNKEFAQTEVASGNGAEPILRSNFPVHMTYTTRPSQYFSSKIEER</sequence>
<organism evidence="1 2">
    <name type="scientific">Heterorhabditis bacteriophora</name>
    <name type="common">Entomopathogenic nematode worm</name>
    <dbReference type="NCBI Taxonomy" id="37862"/>
    <lineage>
        <taxon>Eukaryota</taxon>
        <taxon>Metazoa</taxon>
        <taxon>Ecdysozoa</taxon>
        <taxon>Nematoda</taxon>
        <taxon>Chromadorea</taxon>
        <taxon>Rhabditida</taxon>
        <taxon>Rhabditina</taxon>
        <taxon>Rhabditomorpha</taxon>
        <taxon>Strongyloidea</taxon>
        <taxon>Heterorhabditidae</taxon>
        <taxon>Heterorhabditis</taxon>
    </lineage>
</organism>
<evidence type="ECO:0000313" key="1">
    <source>
        <dbReference type="Proteomes" id="UP000095283"/>
    </source>
</evidence>
<evidence type="ECO:0000313" key="2">
    <source>
        <dbReference type="WBParaSite" id="Hba_14251"/>
    </source>
</evidence>
<keyword evidence="1" id="KW-1185">Reference proteome</keyword>
<reference evidence="2" key="1">
    <citation type="submission" date="2016-11" db="UniProtKB">
        <authorList>
            <consortium name="WormBaseParasite"/>
        </authorList>
    </citation>
    <scope>IDENTIFICATION</scope>
</reference>
<accession>A0A1I7X9I7</accession>
<dbReference type="AlphaFoldDB" id="A0A1I7X9I7"/>
<proteinExistence type="predicted"/>
<dbReference type="WBParaSite" id="Hba_14251">
    <property type="protein sequence ID" value="Hba_14251"/>
    <property type="gene ID" value="Hba_14251"/>
</dbReference>
<protein>
    <submittedName>
        <fullName evidence="2">Uncharacterized protein</fullName>
    </submittedName>
</protein>
<name>A0A1I7X9I7_HETBA</name>
<dbReference type="Proteomes" id="UP000095283">
    <property type="component" value="Unplaced"/>
</dbReference>